<dbReference type="Gene3D" id="3.90.1150.10">
    <property type="entry name" value="Aspartate Aminotransferase, domain 1"/>
    <property type="match status" value="1"/>
</dbReference>
<dbReference type="GO" id="GO:0004372">
    <property type="term" value="F:glycine hydroxymethyltransferase activity"/>
    <property type="evidence" value="ECO:0007669"/>
    <property type="project" value="TreeGrafter"/>
</dbReference>
<evidence type="ECO:0000256" key="3">
    <source>
        <dbReference type="ARBA" id="ARBA00022898"/>
    </source>
</evidence>
<reference evidence="5 6" key="1">
    <citation type="submission" date="2019-09" db="EMBL/GenBank/DDBJ databases">
        <title>Actinomadura physcomitrii sp. nov., a novel actinomycete isolated from moss [Physcomitrium sphaericum (Ludw) Fuernr].</title>
        <authorList>
            <person name="Zhuang X."/>
            <person name="Liu C."/>
        </authorList>
    </citation>
    <scope>NUCLEOTIDE SEQUENCE [LARGE SCALE GENOMIC DNA]</scope>
    <source>
        <strain evidence="5 6">HMC1</strain>
    </source>
</reference>
<comment type="caution">
    <text evidence="5">The sequence shown here is derived from an EMBL/GenBank/DDBJ whole genome shotgun (WGS) entry which is preliminary data.</text>
</comment>
<dbReference type="EMBL" id="WBMT01000024">
    <property type="protein sequence ID" value="KAB2341775.1"/>
    <property type="molecule type" value="Genomic_DNA"/>
</dbReference>
<accession>A0A6H9YCG0</accession>
<evidence type="ECO:0000259" key="4">
    <source>
        <dbReference type="Pfam" id="PF00464"/>
    </source>
</evidence>
<dbReference type="InterPro" id="IPR015421">
    <property type="entry name" value="PyrdxlP-dep_Trfase_major"/>
</dbReference>
<dbReference type="GO" id="GO:0005737">
    <property type="term" value="C:cytoplasm"/>
    <property type="evidence" value="ECO:0007669"/>
    <property type="project" value="TreeGrafter"/>
</dbReference>
<dbReference type="PANTHER" id="PTHR11680:SF35">
    <property type="entry name" value="SERINE HYDROXYMETHYLTRANSFERASE 1"/>
    <property type="match status" value="1"/>
</dbReference>
<gene>
    <name evidence="5" type="ORF">F8566_39965</name>
</gene>
<dbReference type="InterPro" id="IPR039429">
    <property type="entry name" value="SHMT-like_dom"/>
</dbReference>
<keyword evidence="6" id="KW-1185">Reference proteome</keyword>
<evidence type="ECO:0000256" key="2">
    <source>
        <dbReference type="ARBA" id="ARBA00006376"/>
    </source>
</evidence>
<dbReference type="GO" id="GO:0019264">
    <property type="term" value="P:glycine biosynthetic process from serine"/>
    <property type="evidence" value="ECO:0007669"/>
    <property type="project" value="TreeGrafter"/>
</dbReference>
<protein>
    <submittedName>
        <fullName evidence="5">Glycine hydroxymethyltransferase</fullName>
    </submittedName>
</protein>
<keyword evidence="3" id="KW-0663">Pyridoxal phosphate</keyword>
<dbReference type="Proteomes" id="UP000468735">
    <property type="component" value="Unassembled WGS sequence"/>
</dbReference>
<dbReference type="Pfam" id="PF00464">
    <property type="entry name" value="SHMT"/>
    <property type="match status" value="1"/>
</dbReference>
<dbReference type="RefSeq" id="WP_151567796.1">
    <property type="nucleotide sequence ID" value="NZ_WBMT01000024.1"/>
</dbReference>
<dbReference type="GO" id="GO:0030170">
    <property type="term" value="F:pyridoxal phosphate binding"/>
    <property type="evidence" value="ECO:0007669"/>
    <property type="project" value="TreeGrafter"/>
</dbReference>
<feature type="domain" description="Serine hydroxymethyltransferase-like" evidence="4">
    <location>
        <begin position="46"/>
        <end position="403"/>
    </location>
</feature>
<dbReference type="PANTHER" id="PTHR11680">
    <property type="entry name" value="SERINE HYDROXYMETHYLTRANSFERASE"/>
    <property type="match status" value="1"/>
</dbReference>
<dbReference type="InterPro" id="IPR015424">
    <property type="entry name" value="PyrdxlP-dep_Trfase"/>
</dbReference>
<evidence type="ECO:0000256" key="1">
    <source>
        <dbReference type="ARBA" id="ARBA00001933"/>
    </source>
</evidence>
<name>A0A6H9YCG0_9ACTN</name>
<dbReference type="InterPro" id="IPR049943">
    <property type="entry name" value="Ser_HO-MeTrfase-like"/>
</dbReference>
<keyword evidence="5" id="KW-0808">Transferase</keyword>
<evidence type="ECO:0000313" key="6">
    <source>
        <dbReference type="Proteomes" id="UP000468735"/>
    </source>
</evidence>
<dbReference type="SUPFAM" id="SSF53383">
    <property type="entry name" value="PLP-dependent transferases"/>
    <property type="match status" value="1"/>
</dbReference>
<dbReference type="OrthoDB" id="9803871at2"/>
<proteinExistence type="inferred from homology"/>
<comment type="similarity">
    <text evidence="2">Belongs to the SHMT family.</text>
</comment>
<keyword evidence="5" id="KW-0489">Methyltransferase</keyword>
<dbReference type="GO" id="GO:0032259">
    <property type="term" value="P:methylation"/>
    <property type="evidence" value="ECO:0007669"/>
    <property type="project" value="UniProtKB-KW"/>
</dbReference>
<dbReference type="AlphaFoldDB" id="A0A6H9YCG0"/>
<comment type="cofactor">
    <cofactor evidence="1">
        <name>pyridoxal 5'-phosphate</name>
        <dbReference type="ChEBI" id="CHEBI:597326"/>
    </cofactor>
</comment>
<dbReference type="GO" id="GO:0008168">
    <property type="term" value="F:methyltransferase activity"/>
    <property type="evidence" value="ECO:0007669"/>
    <property type="project" value="UniProtKB-KW"/>
</dbReference>
<sequence length="427" mass="45053">MSKEVAPWASPIARSRIAEVAAGLTDLSPEGVSETVRGALRDHARKFDAEGIVLYAGTNLMSPAAREVADSLVSSRPSMGWPGEKYQSGLDHLDTLEVLAPTLVARLLGARFAEVRSHSATMANLAVYTALTEPGDTIAVLPERAGGHTSHHAVGAPGIRGLRVVDLPYDADAFDVDLDALPEFLEREQPRLVVIGASLLLFPHNIAAIAELVEDTPLLYDASHMAGLVAAGRFQRPLAEGADILTFSTYKSFGGPPGGVIATDDAALAERLSTAVFPGLTANYDAGRLAPLAVTAAEIMADEGAYADRCIANARILAAVLREEGFTVAGAARGFTDSHHVAVDVGDGRAAMDRLADAGIYLSAIGLPWQAPGEPDRGLRIGTQEVTRRGFGEDELRRIAAMMADVLLRDADPATVRKAAVRLRTSL</sequence>
<dbReference type="Gene3D" id="3.40.640.10">
    <property type="entry name" value="Type I PLP-dependent aspartate aminotransferase-like (Major domain)"/>
    <property type="match status" value="1"/>
</dbReference>
<evidence type="ECO:0000313" key="5">
    <source>
        <dbReference type="EMBL" id="KAB2341775.1"/>
    </source>
</evidence>
<organism evidence="5 6">
    <name type="scientific">Actinomadura rudentiformis</name>
    <dbReference type="NCBI Taxonomy" id="359158"/>
    <lineage>
        <taxon>Bacteria</taxon>
        <taxon>Bacillati</taxon>
        <taxon>Actinomycetota</taxon>
        <taxon>Actinomycetes</taxon>
        <taxon>Streptosporangiales</taxon>
        <taxon>Thermomonosporaceae</taxon>
        <taxon>Actinomadura</taxon>
    </lineage>
</organism>
<dbReference type="InterPro" id="IPR015422">
    <property type="entry name" value="PyrdxlP-dep_Trfase_small"/>
</dbReference>
<dbReference type="GO" id="GO:0046653">
    <property type="term" value="P:tetrahydrofolate metabolic process"/>
    <property type="evidence" value="ECO:0007669"/>
    <property type="project" value="TreeGrafter"/>
</dbReference>